<dbReference type="GO" id="GO:0050201">
    <property type="term" value="F:fucokinase activity"/>
    <property type="evidence" value="ECO:0007669"/>
    <property type="project" value="TreeGrafter"/>
</dbReference>
<dbReference type="Proteomes" id="UP000179264">
    <property type="component" value="Unassembled WGS sequence"/>
</dbReference>
<dbReference type="InterPro" id="IPR013750">
    <property type="entry name" value="GHMP_kinase_C_dom"/>
</dbReference>
<dbReference type="EMBL" id="MHVL01000028">
    <property type="protein sequence ID" value="OHA93046.1"/>
    <property type="molecule type" value="Genomic_DNA"/>
</dbReference>
<dbReference type="InterPro" id="IPR006204">
    <property type="entry name" value="GHMP_kinase_N_dom"/>
</dbReference>
<dbReference type="InterPro" id="IPR014606">
    <property type="entry name" value="Heptose_7-P_kinase"/>
</dbReference>
<dbReference type="GO" id="GO:0042352">
    <property type="term" value="P:GDP-L-fucose salvage"/>
    <property type="evidence" value="ECO:0007669"/>
    <property type="project" value="TreeGrafter"/>
</dbReference>
<organism evidence="8 9">
    <name type="scientific">Candidatus Zambryskibacteria bacterium RIFCSPHIGHO2_02_38_10.5</name>
    <dbReference type="NCBI Taxonomy" id="1802742"/>
    <lineage>
        <taxon>Bacteria</taxon>
        <taxon>Candidatus Zambryskiibacteriota</taxon>
    </lineage>
</organism>
<dbReference type="PANTHER" id="PTHR32463">
    <property type="entry name" value="L-FUCOSE KINASE"/>
    <property type="match status" value="1"/>
</dbReference>
<dbReference type="Pfam" id="PF08544">
    <property type="entry name" value="GHMP_kinases_C"/>
    <property type="match status" value="1"/>
</dbReference>
<comment type="similarity">
    <text evidence="5">Belongs to the GHMP kinase family.</text>
</comment>
<dbReference type="InterPro" id="IPR052203">
    <property type="entry name" value="GHMP_Kinase-Related"/>
</dbReference>
<keyword evidence="4" id="KW-0067">ATP-binding</keyword>
<dbReference type="Pfam" id="PF00288">
    <property type="entry name" value="GHMP_kinases_N"/>
    <property type="match status" value="1"/>
</dbReference>
<evidence type="ECO:0000256" key="5">
    <source>
        <dbReference type="ARBA" id="ARBA00038121"/>
    </source>
</evidence>
<dbReference type="AlphaFoldDB" id="A0A1G2T6Z8"/>
<evidence type="ECO:0000256" key="4">
    <source>
        <dbReference type="ARBA" id="ARBA00022840"/>
    </source>
</evidence>
<evidence type="ECO:0008006" key="10">
    <source>
        <dbReference type="Google" id="ProtNLM"/>
    </source>
</evidence>
<gene>
    <name evidence="8" type="ORF">A2W58_02150</name>
</gene>
<keyword evidence="3" id="KW-0418">Kinase</keyword>
<dbReference type="InterPro" id="IPR001174">
    <property type="entry name" value="HddA/FKP"/>
</dbReference>
<feature type="domain" description="GHMP kinase C-terminal" evidence="7">
    <location>
        <begin position="254"/>
        <end position="323"/>
    </location>
</feature>
<dbReference type="GO" id="GO:0005524">
    <property type="term" value="F:ATP binding"/>
    <property type="evidence" value="ECO:0007669"/>
    <property type="project" value="UniProtKB-KW"/>
</dbReference>
<name>A0A1G2T6Z8_9BACT</name>
<evidence type="ECO:0000259" key="6">
    <source>
        <dbReference type="Pfam" id="PF00288"/>
    </source>
</evidence>
<proteinExistence type="inferred from homology"/>
<reference evidence="8 9" key="1">
    <citation type="journal article" date="2016" name="Nat. Commun.">
        <title>Thousands of microbial genomes shed light on interconnected biogeochemical processes in an aquifer system.</title>
        <authorList>
            <person name="Anantharaman K."/>
            <person name="Brown C.T."/>
            <person name="Hug L.A."/>
            <person name="Sharon I."/>
            <person name="Castelle C.J."/>
            <person name="Probst A.J."/>
            <person name="Thomas B.C."/>
            <person name="Singh A."/>
            <person name="Wilkins M.J."/>
            <person name="Karaoz U."/>
            <person name="Brodie E.L."/>
            <person name="Williams K.H."/>
            <person name="Hubbard S.S."/>
            <person name="Banfield J.F."/>
        </authorList>
    </citation>
    <scope>NUCLEOTIDE SEQUENCE [LARGE SCALE GENOMIC DNA]</scope>
</reference>
<dbReference type="SUPFAM" id="SSF54211">
    <property type="entry name" value="Ribosomal protein S5 domain 2-like"/>
    <property type="match status" value="1"/>
</dbReference>
<evidence type="ECO:0000256" key="3">
    <source>
        <dbReference type="ARBA" id="ARBA00022777"/>
    </source>
</evidence>
<dbReference type="PANTHER" id="PTHR32463:SF0">
    <property type="entry name" value="L-FUCOSE KINASE"/>
    <property type="match status" value="1"/>
</dbReference>
<dbReference type="InterPro" id="IPR036554">
    <property type="entry name" value="GHMP_kinase_C_sf"/>
</dbReference>
<protein>
    <recommendedName>
        <fullName evidence="10">Galactokinase</fullName>
    </recommendedName>
</protein>
<evidence type="ECO:0000313" key="8">
    <source>
        <dbReference type="EMBL" id="OHA93046.1"/>
    </source>
</evidence>
<dbReference type="PRINTS" id="PR00960">
    <property type="entry name" value="LMBPPROTEIN"/>
</dbReference>
<dbReference type="SUPFAM" id="SSF55060">
    <property type="entry name" value="GHMP Kinase, C-terminal domain"/>
    <property type="match status" value="1"/>
</dbReference>
<evidence type="ECO:0000259" key="7">
    <source>
        <dbReference type="Pfam" id="PF08544"/>
    </source>
</evidence>
<sequence length="352" mass="39192">MSKIQKKMGKNPKENYYAHNSRDRAVIVTQTPMRITLSGGGTDVDWYSNLHGGAWVSVSINRYLVVTLTMGENPNFISYSYGQEATQGHSYKDIPNPYVKACLEHTGILSGVSLNINSEVSGRSGLGGSAALEVGLLNALYCLKRESISQLDLAKKAFSIERFKIGRDFIGPQDQYIVALGGFKYFERDTTGKVTVYPLHLSLHTILELESNLLFFRTGILRDTSLALADQKEHATARHIKALDDIKKLGQKAKEYLLKGDVDSFGVTLDKHWQIKKTLSKHVSNSQIDRWYAEAMKSGASGGKIMGAGGGGWFVFYVKDNKSAFRKRMKEIGLEETKVRFDMEGSKVVLNF</sequence>
<dbReference type="Gene3D" id="3.30.230.120">
    <property type="match status" value="1"/>
</dbReference>
<evidence type="ECO:0000256" key="2">
    <source>
        <dbReference type="ARBA" id="ARBA00022741"/>
    </source>
</evidence>
<feature type="domain" description="GHMP kinase N-terminal" evidence="6">
    <location>
        <begin position="100"/>
        <end position="182"/>
    </location>
</feature>
<accession>A0A1G2T6Z8</accession>
<keyword evidence="1" id="KW-0808">Transferase</keyword>
<dbReference type="PIRSF" id="PIRSF036406">
    <property type="entry name" value="Hept_kin"/>
    <property type="match status" value="1"/>
</dbReference>
<comment type="caution">
    <text evidence="8">The sequence shown here is derived from an EMBL/GenBank/DDBJ whole genome shotgun (WGS) entry which is preliminary data.</text>
</comment>
<evidence type="ECO:0000313" key="9">
    <source>
        <dbReference type="Proteomes" id="UP000179264"/>
    </source>
</evidence>
<keyword evidence="2" id="KW-0547">Nucleotide-binding</keyword>
<dbReference type="InterPro" id="IPR020568">
    <property type="entry name" value="Ribosomal_Su5_D2-typ_SF"/>
</dbReference>
<evidence type="ECO:0000256" key="1">
    <source>
        <dbReference type="ARBA" id="ARBA00022679"/>
    </source>
</evidence>